<dbReference type="AlphaFoldDB" id="A0AAD3TA94"/>
<reference evidence="2" key="1">
    <citation type="submission" date="2023-05" db="EMBL/GenBank/DDBJ databases">
        <title>Nepenthes gracilis genome sequencing.</title>
        <authorList>
            <person name="Fukushima K."/>
        </authorList>
    </citation>
    <scope>NUCLEOTIDE SEQUENCE</scope>
    <source>
        <strain evidence="2">SING2019-196</strain>
    </source>
</reference>
<feature type="coiled-coil region" evidence="1">
    <location>
        <begin position="57"/>
        <end position="84"/>
    </location>
</feature>
<evidence type="ECO:0000313" key="3">
    <source>
        <dbReference type="Proteomes" id="UP001279734"/>
    </source>
</evidence>
<evidence type="ECO:0000256" key="1">
    <source>
        <dbReference type="SAM" id="Coils"/>
    </source>
</evidence>
<proteinExistence type="predicted"/>
<keyword evidence="1" id="KW-0175">Coiled coil</keyword>
<name>A0AAD3TA94_NEPGR</name>
<evidence type="ECO:0000313" key="2">
    <source>
        <dbReference type="EMBL" id="GMH26555.1"/>
    </source>
</evidence>
<comment type="caution">
    <text evidence="2">The sequence shown here is derived from an EMBL/GenBank/DDBJ whole genome shotgun (WGS) entry which is preliminary data.</text>
</comment>
<sequence length="101" mass="11439">MEWLSKTFRGSTSSFSEGEYHGAYGEDTYWDYGQPILVELWSDDNNEDIDCAIALSLSDEDLKRQKAKNDAQSEEDELRAKALQGSLSINSSPHYDHGNIF</sequence>
<keyword evidence="3" id="KW-1185">Reference proteome</keyword>
<gene>
    <name evidence="2" type="ORF">Nepgr_028398</name>
</gene>
<organism evidence="2 3">
    <name type="scientific">Nepenthes gracilis</name>
    <name type="common">Slender pitcher plant</name>
    <dbReference type="NCBI Taxonomy" id="150966"/>
    <lineage>
        <taxon>Eukaryota</taxon>
        <taxon>Viridiplantae</taxon>
        <taxon>Streptophyta</taxon>
        <taxon>Embryophyta</taxon>
        <taxon>Tracheophyta</taxon>
        <taxon>Spermatophyta</taxon>
        <taxon>Magnoliopsida</taxon>
        <taxon>eudicotyledons</taxon>
        <taxon>Gunneridae</taxon>
        <taxon>Pentapetalae</taxon>
        <taxon>Caryophyllales</taxon>
        <taxon>Nepenthaceae</taxon>
        <taxon>Nepenthes</taxon>
    </lineage>
</organism>
<dbReference type="Proteomes" id="UP001279734">
    <property type="component" value="Unassembled WGS sequence"/>
</dbReference>
<accession>A0AAD3TA94</accession>
<dbReference type="EMBL" id="BSYO01000031">
    <property type="protein sequence ID" value="GMH26555.1"/>
    <property type="molecule type" value="Genomic_DNA"/>
</dbReference>
<protein>
    <submittedName>
        <fullName evidence="2">Uncharacterized protein</fullName>
    </submittedName>
</protein>